<evidence type="ECO:0000256" key="1">
    <source>
        <dbReference type="SAM" id="SignalP"/>
    </source>
</evidence>
<accession>A0ABR1MQJ7</accession>
<keyword evidence="3" id="KW-1185">Reference proteome</keyword>
<comment type="caution">
    <text evidence="2">The sequence shown here is derived from an EMBL/GenBank/DDBJ whole genome shotgun (WGS) entry which is preliminary data.</text>
</comment>
<gene>
    <name evidence="2" type="ORF">IWX46DRAFT_586063</name>
</gene>
<feature type="signal peptide" evidence="1">
    <location>
        <begin position="1"/>
        <end position="26"/>
    </location>
</feature>
<keyword evidence="1" id="KW-0732">Signal</keyword>
<reference evidence="2 3" key="1">
    <citation type="submission" date="2024-04" db="EMBL/GenBank/DDBJ databases">
        <title>Phyllosticta paracitricarpa is synonymous to the EU quarantine fungus P. citricarpa based on phylogenomic analyses.</title>
        <authorList>
            <consortium name="Lawrence Berkeley National Laboratory"/>
            <person name="Van Ingen-Buijs V.A."/>
            <person name="Van Westerhoven A.C."/>
            <person name="Haridas S."/>
            <person name="Skiadas P."/>
            <person name="Martin F."/>
            <person name="Groenewald J.Z."/>
            <person name="Crous P.W."/>
            <person name="Seidl M.F."/>
        </authorList>
    </citation>
    <scope>NUCLEOTIDE SEQUENCE [LARGE SCALE GENOMIC DNA]</scope>
    <source>
        <strain evidence="2 3">CBS 122670</strain>
    </source>
</reference>
<dbReference type="EMBL" id="JBBPDW010000001">
    <property type="protein sequence ID" value="KAK7556716.1"/>
    <property type="molecule type" value="Genomic_DNA"/>
</dbReference>
<protein>
    <recommendedName>
        <fullName evidence="4">Secreted protein</fullName>
    </recommendedName>
</protein>
<feature type="chain" id="PRO_5046147125" description="Secreted protein" evidence="1">
    <location>
        <begin position="27"/>
        <end position="130"/>
    </location>
</feature>
<evidence type="ECO:0000313" key="2">
    <source>
        <dbReference type="EMBL" id="KAK7556716.1"/>
    </source>
</evidence>
<proteinExistence type="predicted"/>
<evidence type="ECO:0000313" key="3">
    <source>
        <dbReference type="Proteomes" id="UP001365128"/>
    </source>
</evidence>
<organism evidence="2 3">
    <name type="scientific">Phyllosticta citricarpa</name>
    <dbReference type="NCBI Taxonomy" id="55181"/>
    <lineage>
        <taxon>Eukaryota</taxon>
        <taxon>Fungi</taxon>
        <taxon>Dikarya</taxon>
        <taxon>Ascomycota</taxon>
        <taxon>Pezizomycotina</taxon>
        <taxon>Dothideomycetes</taxon>
        <taxon>Dothideomycetes incertae sedis</taxon>
        <taxon>Botryosphaeriales</taxon>
        <taxon>Phyllostictaceae</taxon>
        <taxon>Phyllosticta</taxon>
    </lineage>
</organism>
<dbReference type="Proteomes" id="UP001365128">
    <property type="component" value="Unassembled WGS sequence"/>
</dbReference>
<sequence>MQPMRSPTLYLLLGRFVLLCIMFCASERTTSLQNRREAATMLNSTAASHWKAPYQPSPQTSAPSMSPLIYMCAVMEHSRTEITTCPHVRDLGAVMRLAHAAHGPSVDKWSTGYISATSFIFLGDLNSAAE</sequence>
<name>A0ABR1MQJ7_9PEZI</name>
<evidence type="ECO:0008006" key="4">
    <source>
        <dbReference type="Google" id="ProtNLM"/>
    </source>
</evidence>